<dbReference type="SUPFAM" id="SSF54285">
    <property type="entry name" value="MoaD/ThiS"/>
    <property type="match status" value="1"/>
</dbReference>
<gene>
    <name evidence="1" type="primary">thiS</name>
    <name evidence="1" type="ORF">ENL71_09430</name>
</gene>
<dbReference type="PANTHER" id="PTHR34472:SF1">
    <property type="entry name" value="SULFUR CARRIER PROTEIN THIS"/>
    <property type="match status" value="1"/>
</dbReference>
<evidence type="ECO:0000313" key="1">
    <source>
        <dbReference type="EMBL" id="HHS02675.1"/>
    </source>
</evidence>
<dbReference type="AlphaFoldDB" id="A0A7C5Z5A4"/>
<dbReference type="CDD" id="cd00565">
    <property type="entry name" value="Ubl_ThiS"/>
    <property type="match status" value="1"/>
</dbReference>
<dbReference type="InterPro" id="IPR016155">
    <property type="entry name" value="Mopterin_synth/thiamin_S_b"/>
</dbReference>
<dbReference type="InterPro" id="IPR010035">
    <property type="entry name" value="Thi_S"/>
</dbReference>
<dbReference type="Pfam" id="PF02597">
    <property type="entry name" value="ThiS"/>
    <property type="match status" value="1"/>
</dbReference>
<dbReference type="InterPro" id="IPR003749">
    <property type="entry name" value="ThiS/MoaD-like"/>
</dbReference>
<protein>
    <submittedName>
        <fullName evidence="1">Sulfur carrier protein ThiS</fullName>
    </submittedName>
</protein>
<reference evidence="1" key="1">
    <citation type="journal article" date="2020" name="mSystems">
        <title>Genome- and Community-Level Interaction Insights into Carbon Utilization and Element Cycling Functions of Hydrothermarchaeota in Hydrothermal Sediment.</title>
        <authorList>
            <person name="Zhou Z."/>
            <person name="Liu Y."/>
            <person name="Xu W."/>
            <person name="Pan J."/>
            <person name="Luo Z.H."/>
            <person name="Li M."/>
        </authorList>
    </citation>
    <scope>NUCLEOTIDE SEQUENCE [LARGE SCALE GENOMIC DNA]</scope>
    <source>
        <strain evidence="1">SpSt-102</strain>
    </source>
</reference>
<comment type="caution">
    <text evidence="1">The sequence shown here is derived from an EMBL/GenBank/DDBJ whole genome shotgun (WGS) entry which is preliminary data.</text>
</comment>
<dbReference type="Gene3D" id="3.10.20.30">
    <property type="match status" value="1"/>
</dbReference>
<proteinExistence type="predicted"/>
<organism evidence="1">
    <name type="scientific">Caldicellulosiruptor owensensis</name>
    <dbReference type="NCBI Taxonomy" id="55205"/>
    <lineage>
        <taxon>Bacteria</taxon>
        <taxon>Bacillati</taxon>
        <taxon>Bacillota</taxon>
        <taxon>Bacillota incertae sedis</taxon>
        <taxon>Caldicellulosiruptorales</taxon>
        <taxon>Caldicellulosiruptoraceae</taxon>
        <taxon>Caldicellulosiruptor</taxon>
    </lineage>
</organism>
<dbReference type="PANTHER" id="PTHR34472">
    <property type="entry name" value="SULFUR CARRIER PROTEIN THIS"/>
    <property type="match status" value="1"/>
</dbReference>
<dbReference type="InterPro" id="IPR012675">
    <property type="entry name" value="Beta-grasp_dom_sf"/>
</dbReference>
<dbReference type="NCBIfam" id="TIGR01683">
    <property type="entry name" value="thiS"/>
    <property type="match status" value="1"/>
</dbReference>
<dbReference type="EMBL" id="DRUZ01000107">
    <property type="protein sequence ID" value="HHS02675.1"/>
    <property type="molecule type" value="Genomic_DNA"/>
</dbReference>
<name>A0A7C5Z5A4_9FIRM</name>
<accession>A0A7C5Z5A4</accession>
<sequence length="69" mass="7944">MKIKANGNEVQIEREMTIFEMLDVLNVSMKEYVTVQLNGQIIPRSEYDKVIVKEGDEVEFLYFMGGGLL</sequence>